<dbReference type="InterPro" id="IPR000092">
    <property type="entry name" value="Polyprenyl_synt"/>
</dbReference>
<dbReference type="SFLD" id="SFLDS00005">
    <property type="entry name" value="Isoprenoid_Synthase_Type_I"/>
    <property type="match status" value="1"/>
</dbReference>
<dbReference type="EC" id="2.5.1.-" evidence="8"/>
<dbReference type="InterPro" id="IPR053378">
    <property type="entry name" value="Prenyl_diphosphate_synthase"/>
</dbReference>
<dbReference type="PANTHER" id="PTHR43281">
    <property type="entry name" value="FARNESYL DIPHOSPHATE SYNTHASE"/>
    <property type="match status" value="1"/>
</dbReference>
<comment type="similarity">
    <text evidence="2 7">Belongs to the FPP/GGPP synthase family.</text>
</comment>
<name>A0ABW1US25_9LACO</name>
<dbReference type="SUPFAM" id="SSF48576">
    <property type="entry name" value="Terpenoid synthases"/>
    <property type="match status" value="1"/>
</dbReference>
<sequence>MVSVAFDQEWRPRLNAYLAKRLTTELTQPELAASMKYSVLAGGKRLRPLLYLATVQAFEPIEADCDLAVAGAIELIHTYSLIHDDLPAMDNDDYRRGQLTNHKKFGEAMAILAGDGLLTLAFQWVGNAAPATLAGAMCAQLALASGPTGMVAGQAIDISATGTTLGALDAVKQLDALKTGALLTAPFTLAATRLGLDDQQTELLRDFGGHFGLAFQIFDDLQDLNGDAQHLGKAVHKDVAAGKNTYPSLLGLTGARNALTQEVTQARQAAVQLATVAHVEVTALLGFLNYFDEEMKS</sequence>
<dbReference type="InterPro" id="IPR008949">
    <property type="entry name" value="Isoprenoid_synthase_dom_sf"/>
</dbReference>
<dbReference type="InterPro" id="IPR033749">
    <property type="entry name" value="Polyprenyl_synt_CS"/>
</dbReference>
<comment type="caution">
    <text evidence="8">The sequence shown here is derived from an EMBL/GenBank/DDBJ whole genome shotgun (WGS) entry which is preliminary data.</text>
</comment>
<evidence type="ECO:0000313" key="8">
    <source>
        <dbReference type="EMBL" id="MFC6315996.1"/>
    </source>
</evidence>
<keyword evidence="3 7" id="KW-0808">Transferase</keyword>
<keyword evidence="5" id="KW-0460">Magnesium</keyword>
<dbReference type="PROSITE" id="PS00723">
    <property type="entry name" value="POLYPRENYL_SYNTHASE_1"/>
    <property type="match status" value="1"/>
</dbReference>
<evidence type="ECO:0000313" key="9">
    <source>
        <dbReference type="Proteomes" id="UP001596310"/>
    </source>
</evidence>
<dbReference type="PANTHER" id="PTHR43281:SF1">
    <property type="entry name" value="FARNESYL DIPHOSPHATE SYNTHASE"/>
    <property type="match status" value="1"/>
</dbReference>
<dbReference type="EMBL" id="JBHSSM010000023">
    <property type="protein sequence ID" value="MFC6315996.1"/>
    <property type="molecule type" value="Genomic_DNA"/>
</dbReference>
<dbReference type="NCBIfam" id="NF045485">
    <property type="entry name" value="FPPsyn"/>
    <property type="match status" value="1"/>
</dbReference>
<evidence type="ECO:0000256" key="5">
    <source>
        <dbReference type="ARBA" id="ARBA00022842"/>
    </source>
</evidence>
<proteinExistence type="inferred from homology"/>
<protein>
    <submittedName>
        <fullName evidence="8">Polyprenyl synthetase family protein</fullName>
        <ecNumber evidence="8">2.5.1.-</ecNumber>
    </submittedName>
</protein>
<evidence type="ECO:0000256" key="6">
    <source>
        <dbReference type="ARBA" id="ARBA00023229"/>
    </source>
</evidence>
<dbReference type="RefSeq" id="WP_225422206.1">
    <property type="nucleotide sequence ID" value="NZ_JBHSSM010000023.1"/>
</dbReference>
<keyword evidence="9" id="KW-1185">Reference proteome</keyword>
<evidence type="ECO:0000256" key="1">
    <source>
        <dbReference type="ARBA" id="ARBA00001946"/>
    </source>
</evidence>
<gene>
    <name evidence="8" type="ORF">ACFQHW_10520</name>
</gene>
<evidence type="ECO:0000256" key="2">
    <source>
        <dbReference type="ARBA" id="ARBA00006706"/>
    </source>
</evidence>
<dbReference type="Proteomes" id="UP001596310">
    <property type="component" value="Unassembled WGS sequence"/>
</dbReference>
<keyword evidence="4" id="KW-0479">Metal-binding</keyword>
<reference evidence="9" key="1">
    <citation type="journal article" date="2019" name="Int. J. Syst. Evol. Microbiol.">
        <title>The Global Catalogue of Microorganisms (GCM) 10K type strain sequencing project: providing services to taxonomists for standard genome sequencing and annotation.</title>
        <authorList>
            <consortium name="The Broad Institute Genomics Platform"/>
            <consortium name="The Broad Institute Genome Sequencing Center for Infectious Disease"/>
            <person name="Wu L."/>
            <person name="Ma J."/>
        </authorList>
    </citation>
    <scope>NUCLEOTIDE SEQUENCE [LARGE SCALE GENOMIC DNA]</scope>
    <source>
        <strain evidence="9">CCM 8897</strain>
    </source>
</reference>
<organism evidence="8 9">
    <name type="scientific">Lapidilactobacillus achengensis</name>
    <dbReference type="NCBI Taxonomy" id="2486000"/>
    <lineage>
        <taxon>Bacteria</taxon>
        <taxon>Bacillati</taxon>
        <taxon>Bacillota</taxon>
        <taxon>Bacilli</taxon>
        <taxon>Lactobacillales</taxon>
        <taxon>Lactobacillaceae</taxon>
        <taxon>Lapidilactobacillus</taxon>
    </lineage>
</organism>
<evidence type="ECO:0000256" key="3">
    <source>
        <dbReference type="ARBA" id="ARBA00022679"/>
    </source>
</evidence>
<dbReference type="Pfam" id="PF00348">
    <property type="entry name" value="polyprenyl_synt"/>
    <property type="match status" value="1"/>
</dbReference>
<dbReference type="PROSITE" id="PS00444">
    <property type="entry name" value="POLYPRENYL_SYNTHASE_2"/>
    <property type="match status" value="1"/>
</dbReference>
<dbReference type="SFLD" id="SFLDG01017">
    <property type="entry name" value="Polyprenyl_Transferase_Like"/>
    <property type="match status" value="1"/>
</dbReference>
<keyword evidence="6" id="KW-0414">Isoprene biosynthesis</keyword>
<evidence type="ECO:0000256" key="4">
    <source>
        <dbReference type="ARBA" id="ARBA00022723"/>
    </source>
</evidence>
<comment type="cofactor">
    <cofactor evidence="1">
        <name>Mg(2+)</name>
        <dbReference type="ChEBI" id="CHEBI:18420"/>
    </cofactor>
</comment>
<dbReference type="GO" id="GO:0016740">
    <property type="term" value="F:transferase activity"/>
    <property type="evidence" value="ECO:0007669"/>
    <property type="project" value="UniProtKB-KW"/>
</dbReference>
<dbReference type="CDD" id="cd00685">
    <property type="entry name" value="Trans_IPPS_HT"/>
    <property type="match status" value="1"/>
</dbReference>
<dbReference type="Gene3D" id="1.10.600.10">
    <property type="entry name" value="Farnesyl Diphosphate Synthase"/>
    <property type="match status" value="1"/>
</dbReference>
<accession>A0ABW1US25</accession>
<evidence type="ECO:0000256" key="7">
    <source>
        <dbReference type="RuleBase" id="RU004466"/>
    </source>
</evidence>